<dbReference type="EMBL" id="JAYKXN010000004">
    <property type="protein sequence ID" value="KAK7295651.1"/>
    <property type="molecule type" value="Genomic_DNA"/>
</dbReference>
<reference evidence="1 2" key="1">
    <citation type="submission" date="2024-01" db="EMBL/GenBank/DDBJ databases">
        <title>The genomes of 5 underutilized Papilionoideae crops provide insights into root nodulation and disease resistance.</title>
        <authorList>
            <person name="Yuan L."/>
        </authorList>
    </citation>
    <scope>NUCLEOTIDE SEQUENCE [LARGE SCALE GENOMIC DNA]</scope>
    <source>
        <strain evidence="1">LY-2023</strain>
        <tissue evidence="1">Leaf</tissue>
    </source>
</reference>
<dbReference type="AlphaFoldDB" id="A0AAN9JCK4"/>
<evidence type="ECO:0000313" key="2">
    <source>
        <dbReference type="Proteomes" id="UP001359559"/>
    </source>
</evidence>
<proteinExistence type="predicted"/>
<name>A0AAN9JCK4_CLITE</name>
<keyword evidence="2" id="KW-1185">Reference proteome</keyword>
<gene>
    <name evidence="1" type="ORF">RJT34_18562</name>
</gene>
<protein>
    <submittedName>
        <fullName evidence="1">Uncharacterized protein</fullName>
    </submittedName>
</protein>
<accession>A0AAN9JCK4</accession>
<sequence length="95" mass="10773">MNGIDSTRMEILFLNLKPSKKNKPHDIMQRQDLEVSATSILATSHALLDQNCLITGYTCTLPYSPFSMTCFLVKYSSIFTPSREHTCNIVFLKLV</sequence>
<dbReference type="Proteomes" id="UP001359559">
    <property type="component" value="Unassembled WGS sequence"/>
</dbReference>
<evidence type="ECO:0000313" key="1">
    <source>
        <dbReference type="EMBL" id="KAK7295651.1"/>
    </source>
</evidence>
<comment type="caution">
    <text evidence="1">The sequence shown here is derived from an EMBL/GenBank/DDBJ whole genome shotgun (WGS) entry which is preliminary data.</text>
</comment>
<organism evidence="1 2">
    <name type="scientific">Clitoria ternatea</name>
    <name type="common">Butterfly pea</name>
    <dbReference type="NCBI Taxonomy" id="43366"/>
    <lineage>
        <taxon>Eukaryota</taxon>
        <taxon>Viridiplantae</taxon>
        <taxon>Streptophyta</taxon>
        <taxon>Embryophyta</taxon>
        <taxon>Tracheophyta</taxon>
        <taxon>Spermatophyta</taxon>
        <taxon>Magnoliopsida</taxon>
        <taxon>eudicotyledons</taxon>
        <taxon>Gunneridae</taxon>
        <taxon>Pentapetalae</taxon>
        <taxon>rosids</taxon>
        <taxon>fabids</taxon>
        <taxon>Fabales</taxon>
        <taxon>Fabaceae</taxon>
        <taxon>Papilionoideae</taxon>
        <taxon>50 kb inversion clade</taxon>
        <taxon>NPAAA clade</taxon>
        <taxon>indigoferoid/millettioid clade</taxon>
        <taxon>Phaseoleae</taxon>
        <taxon>Clitoria</taxon>
    </lineage>
</organism>